<comment type="caution">
    <text evidence="17">The sequence shown here is derived from an EMBL/GenBank/DDBJ whole genome shotgun (WGS) entry which is preliminary data.</text>
</comment>
<evidence type="ECO:0000259" key="16">
    <source>
        <dbReference type="PROSITE" id="PS51007"/>
    </source>
</evidence>
<comment type="subcellular location">
    <subcellularLocation>
        <location evidence="1">Membrane</location>
    </subcellularLocation>
</comment>
<feature type="chain" id="PRO_5032816674" description="Cytochrome c1" evidence="15">
    <location>
        <begin position="25"/>
        <end position="289"/>
    </location>
</feature>
<dbReference type="InterPro" id="IPR002326">
    <property type="entry name" value="Cyt_c1"/>
</dbReference>
<keyword evidence="5 13" id="KW-0349">Heme</keyword>
<evidence type="ECO:0000256" key="4">
    <source>
        <dbReference type="ARBA" id="ARBA00022448"/>
    </source>
</evidence>
<evidence type="ECO:0000256" key="2">
    <source>
        <dbReference type="ARBA" id="ARBA00006488"/>
    </source>
</evidence>
<evidence type="ECO:0000256" key="1">
    <source>
        <dbReference type="ARBA" id="ARBA00004370"/>
    </source>
</evidence>
<evidence type="ECO:0000313" key="17">
    <source>
        <dbReference type="EMBL" id="MBB4018082.1"/>
    </source>
</evidence>
<keyword evidence="10 14" id="KW-1133">Transmembrane helix</keyword>
<accession>A0A840C273</accession>
<evidence type="ECO:0000256" key="8">
    <source>
        <dbReference type="ARBA" id="ARBA00022723"/>
    </source>
</evidence>
<organism evidence="17 18">
    <name type="scientific">Chelatococcus caeni</name>
    <dbReference type="NCBI Taxonomy" id="1348468"/>
    <lineage>
        <taxon>Bacteria</taxon>
        <taxon>Pseudomonadati</taxon>
        <taxon>Pseudomonadota</taxon>
        <taxon>Alphaproteobacteria</taxon>
        <taxon>Hyphomicrobiales</taxon>
        <taxon>Chelatococcaceae</taxon>
        <taxon>Chelatococcus</taxon>
    </lineage>
</organism>
<keyword evidence="18" id="KW-1185">Reference proteome</keyword>
<dbReference type="PROSITE" id="PS51007">
    <property type="entry name" value="CYTC"/>
    <property type="match status" value="1"/>
</dbReference>
<comment type="cofactor">
    <cofactor evidence="13">
        <name>heme c</name>
        <dbReference type="ChEBI" id="CHEBI:61717"/>
    </cofactor>
    <text evidence="13">Binds 1 heme c group covalently per subunit.</text>
</comment>
<sequence>MKKTTLLIAGFLAAAVVAAVPASAAEQVKPPRESWSFAGPFGTFDRAQLQRGFKVYREVCASCHGLSRVAFRNLSEPGGPEFTEGQVKALAAEYQIQDGPNDSGDMFERPGRPADHFPSPFPNENAARAANGGAYPPDFSLLAKARTYERGFPLFIVDAIPFFEYAEHGVDYIHALLTGYREAPAGTNLQPGQYWNEYMPGHAIAMPPPLSDGQVEYPKDEAGNPVVPETIDQYSRDVSAFMMWAAEPHLEARKAMGFKVIIFLIVFAALLYFTKKKIWARAHAEEAHG</sequence>
<evidence type="ECO:0000313" key="18">
    <source>
        <dbReference type="Proteomes" id="UP000577362"/>
    </source>
</evidence>
<keyword evidence="4" id="KW-0813">Transport</keyword>
<keyword evidence="11 13" id="KW-0408">Iron</keyword>
<feature type="binding site" description="covalent" evidence="13">
    <location>
        <position position="64"/>
    </location>
    <ligand>
        <name>heme c</name>
        <dbReference type="ChEBI" id="CHEBI:61717"/>
    </ligand>
</feature>
<evidence type="ECO:0000256" key="15">
    <source>
        <dbReference type="SAM" id="SignalP"/>
    </source>
</evidence>
<feature type="binding site" description="covalent" evidence="13">
    <location>
        <position position="63"/>
    </location>
    <ligand>
        <name>heme c</name>
        <dbReference type="ChEBI" id="CHEBI:61717"/>
    </ligand>
</feature>
<name>A0A840C273_9HYPH</name>
<reference evidence="17 18" key="1">
    <citation type="submission" date="2020-08" db="EMBL/GenBank/DDBJ databases">
        <title>Genomic Encyclopedia of Type Strains, Phase IV (KMG-IV): sequencing the most valuable type-strain genomes for metagenomic binning, comparative biology and taxonomic classification.</title>
        <authorList>
            <person name="Goeker M."/>
        </authorList>
    </citation>
    <scope>NUCLEOTIDE SEQUENCE [LARGE SCALE GENOMIC DNA]</scope>
    <source>
        <strain evidence="17 18">DSM 103737</strain>
    </source>
</reference>
<dbReference type="InterPro" id="IPR021157">
    <property type="entry name" value="Cyt_c1_TM_anchor_C"/>
</dbReference>
<dbReference type="PANTHER" id="PTHR10266:SF3">
    <property type="entry name" value="CYTOCHROME C1, HEME PROTEIN, MITOCHONDRIAL"/>
    <property type="match status" value="1"/>
</dbReference>
<dbReference type="GO" id="GO:0046872">
    <property type="term" value="F:metal ion binding"/>
    <property type="evidence" value="ECO:0007669"/>
    <property type="project" value="UniProtKB-KW"/>
</dbReference>
<dbReference type="RefSeq" id="WP_019400332.1">
    <property type="nucleotide sequence ID" value="NZ_JACIEN010000003.1"/>
</dbReference>
<keyword evidence="8 13" id="KW-0479">Metal-binding</keyword>
<keyword evidence="12 14" id="KW-0472">Membrane</keyword>
<dbReference type="GO" id="GO:0020037">
    <property type="term" value="F:heme binding"/>
    <property type="evidence" value="ECO:0007669"/>
    <property type="project" value="InterPro"/>
</dbReference>
<dbReference type="Proteomes" id="UP000577362">
    <property type="component" value="Unassembled WGS sequence"/>
</dbReference>
<keyword evidence="7 14" id="KW-0812">Transmembrane</keyword>
<feature type="binding site" description="covalent" evidence="13">
    <location>
        <position position="206"/>
    </location>
    <ligand>
        <name>heme c</name>
        <dbReference type="ChEBI" id="CHEBI:61717"/>
    </ligand>
</feature>
<dbReference type="PRINTS" id="PR00603">
    <property type="entry name" value="CYTOCHROMEC1"/>
</dbReference>
<dbReference type="EMBL" id="JACIEN010000003">
    <property type="protein sequence ID" value="MBB4018082.1"/>
    <property type="molecule type" value="Genomic_DNA"/>
</dbReference>
<evidence type="ECO:0000256" key="11">
    <source>
        <dbReference type="ARBA" id="ARBA00023004"/>
    </source>
</evidence>
<evidence type="ECO:0000256" key="3">
    <source>
        <dbReference type="ARBA" id="ARBA00016165"/>
    </source>
</evidence>
<dbReference type="GO" id="GO:0009055">
    <property type="term" value="F:electron transfer activity"/>
    <property type="evidence" value="ECO:0007669"/>
    <property type="project" value="InterPro"/>
</dbReference>
<comment type="similarity">
    <text evidence="2">Belongs to the cytochrome c family.</text>
</comment>
<dbReference type="SUPFAM" id="SSF46626">
    <property type="entry name" value="Cytochrome c"/>
    <property type="match status" value="1"/>
</dbReference>
<dbReference type="Gene3D" id="1.10.760.10">
    <property type="entry name" value="Cytochrome c-like domain"/>
    <property type="match status" value="1"/>
</dbReference>
<dbReference type="Gene3D" id="1.20.5.100">
    <property type="entry name" value="Cytochrome c1, transmembrane anchor, C-terminal"/>
    <property type="match status" value="1"/>
</dbReference>
<dbReference type="PANTHER" id="PTHR10266">
    <property type="entry name" value="CYTOCHROME C1"/>
    <property type="match status" value="1"/>
</dbReference>
<evidence type="ECO:0000256" key="7">
    <source>
        <dbReference type="ARBA" id="ARBA00022692"/>
    </source>
</evidence>
<proteinExistence type="inferred from homology"/>
<gene>
    <name evidence="17" type="ORF">GGR16_003116</name>
</gene>
<dbReference type="GO" id="GO:0016020">
    <property type="term" value="C:membrane"/>
    <property type="evidence" value="ECO:0007669"/>
    <property type="project" value="UniProtKB-SubCell"/>
</dbReference>
<feature type="domain" description="Cytochrome c" evidence="16">
    <location>
        <begin position="47"/>
        <end position="222"/>
    </location>
</feature>
<evidence type="ECO:0000256" key="10">
    <source>
        <dbReference type="ARBA" id="ARBA00022989"/>
    </source>
</evidence>
<evidence type="ECO:0000256" key="14">
    <source>
        <dbReference type="SAM" id="Phobius"/>
    </source>
</evidence>
<evidence type="ECO:0000256" key="5">
    <source>
        <dbReference type="ARBA" id="ARBA00022617"/>
    </source>
</evidence>
<feature type="signal peptide" evidence="15">
    <location>
        <begin position="1"/>
        <end position="24"/>
    </location>
</feature>
<dbReference type="InterPro" id="IPR009056">
    <property type="entry name" value="Cyt_c-like_dom"/>
</dbReference>
<dbReference type="Pfam" id="PF02167">
    <property type="entry name" value="Cytochrom_C1"/>
    <property type="match status" value="1"/>
</dbReference>
<keyword evidence="9" id="KW-0249">Electron transport</keyword>
<evidence type="ECO:0000256" key="6">
    <source>
        <dbReference type="ARBA" id="ARBA00022660"/>
    </source>
</evidence>
<dbReference type="AlphaFoldDB" id="A0A840C273"/>
<evidence type="ECO:0000256" key="9">
    <source>
        <dbReference type="ARBA" id="ARBA00022982"/>
    </source>
</evidence>
<keyword evidence="6" id="KW-0679">Respiratory chain</keyword>
<evidence type="ECO:0000256" key="13">
    <source>
        <dbReference type="PIRSR" id="PIRSR602326-1"/>
    </source>
</evidence>
<dbReference type="SUPFAM" id="SSF81496">
    <property type="entry name" value="Cytochrome c1 subunit of cytochrome bc1 complex (Ubiquinol-cytochrome c reductase), transmembrane anchor"/>
    <property type="match status" value="1"/>
</dbReference>
<feature type="transmembrane region" description="Helical" evidence="14">
    <location>
        <begin position="256"/>
        <end position="273"/>
    </location>
</feature>
<dbReference type="InterPro" id="IPR036909">
    <property type="entry name" value="Cyt_c-like_dom_sf"/>
</dbReference>
<evidence type="ECO:0000256" key="12">
    <source>
        <dbReference type="ARBA" id="ARBA00023136"/>
    </source>
</evidence>
<keyword evidence="15" id="KW-0732">Signal</keyword>
<protein>
    <recommendedName>
        <fullName evidence="3">Cytochrome c1</fullName>
    </recommendedName>
</protein>
<feature type="binding site" description="covalent" evidence="13">
    <location>
        <position position="60"/>
    </location>
    <ligand>
        <name>heme c</name>
        <dbReference type="ChEBI" id="CHEBI:61717"/>
    </ligand>
</feature>